<feature type="binding site" evidence="1">
    <location>
        <position position="87"/>
    </location>
    <ligand>
        <name>ATP</name>
        <dbReference type="ChEBI" id="CHEBI:30616"/>
    </ligand>
</feature>
<organism evidence="6 7">
    <name type="scientific">Bosea caraganae</name>
    <dbReference type="NCBI Taxonomy" id="2763117"/>
    <lineage>
        <taxon>Bacteria</taxon>
        <taxon>Pseudomonadati</taxon>
        <taxon>Pseudomonadota</taxon>
        <taxon>Alphaproteobacteria</taxon>
        <taxon>Hyphomicrobiales</taxon>
        <taxon>Boseaceae</taxon>
        <taxon>Bosea</taxon>
    </lineage>
</organism>
<dbReference type="Pfam" id="PF02661">
    <property type="entry name" value="Fic"/>
    <property type="match status" value="1"/>
</dbReference>
<dbReference type="EMBL" id="QQTP01000008">
    <property type="protein sequence ID" value="RDJ23593.1"/>
    <property type="molecule type" value="Genomic_DNA"/>
</dbReference>
<dbReference type="GO" id="GO:0005524">
    <property type="term" value="F:ATP binding"/>
    <property type="evidence" value="ECO:0007669"/>
    <property type="project" value="UniProtKB-KW"/>
</dbReference>
<feature type="domain" description="Fido" evidence="5">
    <location>
        <begin position="134"/>
        <end position="287"/>
    </location>
</feature>
<evidence type="ECO:0000256" key="1">
    <source>
        <dbReference type="PIRSR" id="PIRSR038925-1"/>
    </source>
</evidence>
<dbReference type="PROSITE" id="PS51459">
    <property type="entry name" value="FIDO"/>
    <property type="match status" value="1"/>
</dbReference>
<keyword evidence="1" id="KW-0067">ATP-binding</keyword>
<dbReference type="Gene3D" id="1.10.3290.10">
    <property type="entry name" value="Fido-like domain"/>
    <property type="match status" value="1"/>
</dbReference>
<feature type="binding site" evidence="1">
    <location>
        <begin position="228"/>
        <end position="234"/>
    </location>
    <ligand>
        <name>ATP</name>
        <dbReference type="ChEBI" id="CHEBI:30616"/>
    </ligand>
</feature>
<evidence type="ECO:0000313" key="6">
    <source>
        <dbReference type="EMBL" id="RDJ23593.1"/>
    </source>
</evidence>
<evidence type="ECO:0000259" key="5">
    <source>
        <dbReference type="PROSITE" id="PS51459"/>
    </source>
</evidence>
<sequence>MIPMNKADFEHSPSGSLVPTERGQWAFVPNPLPPLLDERAKAALTRPLADASAAVGELNGIGRLLPDPYLLIRPLQAQEALTSSSMEGTYTSLSDLLLLEAGATEENRAPDTREVLNYRVALTEAIASLNELPLSLRTLRDAHRRLLGGVARHRGASVQAGEFKRNQNFIGAYEIEKARFVPPPPTETLSCLDAMERFIHREDRDAHALIDAALLHYQFETIHPFADGNGRVGRMLIVLHLFQSGLIRHPILYLSPTLEGRKDEYIDRMYEVSRSGDWLGWISFFLSAVADAARQAIDTADRLRDVERNYRAALQQAGRSANLLGIVDLLFRTPAVSIPQVAEHLGVTYRAAQMNVQSLIGAGVLQEYPGTSNPRLYVAQDILKAISGDASDA</sequence>
<gene>
    <name evidence="6" type="ORF">DWE98_15695</name>
</gene>
<dbReference type="SUPFAM" id="SSF140931">
    <property type="entry name" value="Fic-like"/>
    <property type="match status" value="1"/>
</dbReference>
<protein>
    <submittedName>
        <fullName evidence="6">Fic family protein</fullName>
    </submittedName>
</protein>
<dbReference type="PANTHER" id="PTHR13504:SF38">
    <property type="entry name" value="FIDO DOMAIN-CONTAINING PROTEIN"/>
    <property type="match status" value="1"/>
</dbReference>
<dbReference type="InterPro" id="IPR026287">
    <property type="entry name" value="SoFic-like"/>
</dbReference>
<feature type="active site" evidence="2">
    <location>
        <position position="223"/>
    </location>
</feature>
<dbReference type="InterPro" id="IPR040198">
    <property type="entry name" value="Fido_containing"/>
</dbReference>
<dbReference type="InterPro" id="IPR003812">
    <property type="entry name" value="Fido"/>
</dbReference>
<evidence type="ECO:0000256" key="2">
    <source>
        <dbReference type="PIRSR" id="PIRSR640198-1"/>
    </source>
</evidence>
<dbReference type="InterPro" id="IPR025758">
    <property type="entry name" value="Fic/DOC_N"/>
</dbReference>
<evidence type="ECO:0000256" key="3">
    <source>
        <dbReference type="PIRSR" id="PIRSR640198-2"/>
    </source>
</evidence>
<dbReference type="PANTHER" id="PTHR13504">
    <property type="entry name" value="FIDO DOMAIN-CONTAINING PROTEIN DDB_G0283145"/>
    <property type="match status" value="1"/>
</dbReference>
<dbReference type="OrthoDB" id="9813719at2"/>
<feature type="binding site" evidence="1">
    <location>
        <position position="265"/>
    </location>
    <ligand>
        <name>ATP</name>
        <dbReference type="ChEBI" id="CHEBI:30616"/>
    </ligand>
</feature>
<comment type="caution">
    <text evidence="6">The sequence shown here is derived from an EMBL/GenBank/DDBJ whole genome shotgun (WGS) entry which is preliminary data.</text>
</comment>
<dbReference type="AlphaFoldDB" id="A0A370L3Y8"/>
<keyword evidence="1" id="KW-0547">Nucleotide-binding</keyword>
<dbReference type="Proteomes" id="UP000255207">
    <property type="component" value="Unassembled WGS sequence"/>
</dbReference>
<evidence type="ECO:0000256" key="4">
    <source>
        <dbReference type="SAM" id="MobiDB-lite"/>
    </source>
</evidence>
<dbReference type="PIRSF" id="PIRSF038925">
    <property type="entry name" value="AMP-prot_trans"/>
    <property type="match status" value="1"/>
</dbReference>
<name>A0A370L3Y8_9HYPH</name>
<feature type="binding site" evidence="1">
    <location>
        <position position="223"/>
    </location>
    <ligand>
        <name>ATP</name>
        <dbReference type="ChEBI" id="CHEBI:30616"/>
    </ligand>
</feature>
<keyword evidence="7" id="KW-1185">Reference proteome</keyword>
<feature type="region of interest" description="Disordered" evidence="4">
    <location>
        <begin position="1"/>
        <end position="21"/>
    </location>
</feature>
<accession>A0A370L3Y8</accession>
<dbReference type="InterPro" id="IPR036597">
    <property type="entry name" value="Fido-like_dom_sf"/>
</dbReference>
<reference evidence="7" key="1">
    <citation type="submission" date="2018-07" db="EMBL/GenBank/DDBJ databases">
        <authorList>
            <person name="Safronova V.I."/>
            <person name="Chirak E.R."/>
            <person name="Sazanova A.L."/>
        </authorList>
    </citation>
    <scope>NUCLEOTIDE SEQUENCE [LARGE SCALE GENOMIC DNA]</scope>
    <source>
        <strain evidence="7">RCAM04685</strain>
    </source>
</reference>
<dbReference type="Pfam" id="PF13784">
    <property type="entry name" value="Fic_N"/>
    <property type="match status" value="1"/>
</dbReference>
<evidence type="ECO:0000313" key="7">
    <source>
        <dbReference type="Proteomes" id="UP000255207"/>
    </source>
</evidence>
<proteinExistence type="predicted"/>
<feature type="binding site" evidence="3">
    <location>
        <begin position="227"/>
        <end position="234"/>
    </location>
    <ligand>
        <name>ATP</name>
        <dbReference type="ChEBI" id="CHEBI:30616"/>
    </ligand>
</feature>